<dbReference type="OrthoDB" id="1882482at2"/>
<evidence type="ECO:0000256" key="1">
    <source>
        <dbReference type="PIRSR" id="PIRSR607822-1"/>
    </source>
</evidence>
<dbReference type="GO" id="GO:0031179">
    <property type="term" value="P:peptide modification"/>
    <property type="evidence" value="ECO:0007669"/>
    <property type="project" value="InterPro"/>
</dbReference>
<keyword evidence="1" id="KW-0862">Zinc</keyword>
<proteinExistence type="predicted"/>
<dbReference type="PRINTS" id="PR01955">
    <property type="entry name" value="LANCFRANKIA"/>
</dbReference>
<dbReference type="CDD" id="cd04793">
    <property type="entry name" value="LanC"/>
    <property type="match status" value="1"/>
</dbReference>
<organism evidence="3 4">
    <name type="scientific">Actinoallomurus bryophytorum</name>
    <dbReference type="NCBI Taxonomy" id="1490222"/>
    <lineage>
        <taxon>Bacteria</taxon>
        <taxon>Bacillati</taxon>
        <taxon>Actinomycetota</taxon>
        <taxon>Actinomycetes</taxon>
        <taxon>Streptosporangiales</taxon>
        <taxon>Thermomonosporaceae</taxon>
        <taxon>Actinoallomurus</taxon>
    </lineage>
</organism>
<dbReference type="RefSeq" id="WP_141962315.1">
    <property type="nucleotide sequence ID" value="NZ_VFOZ01000002.1"/>
</dbReference>
<dbReference type="SMART" id="SM01260">
    <property type="entry name" value="LANC_like"/>
    <property type="match status" value="1"/>
</dbReference>
<comment type="caution">
    <text evidence="3">The sequence shown here is derived from an EMBL/GenBank/DDBJ whole genome shotgun (WGS) entry which is preliminary data.</text>
</comment>
<accession>A0A543BZQ6</accession>
<dbReference type="GO" id="GO:0046872">
    <property type="term" value="F:metal ion binding"/>
    <property type="evidence" value="ECO:0007669"/>
    <property type="project" value="UniProtKB-KW"/>
</dbReference>
<evidence type="ECO:0000313" key="4">
    <source>
        <dbReference type="Proteomes" id="UP000316096"/>
    </source>
</evidence>
<dbReference type="Proteomes" id="UP000316096">
    <property type="component" value="Unassembled WGS sequence"/>
</dbReference>
<keyword evidence="4" id="KW-1185">Reference proteome</keyword>
<feature type="binding site" evidence="1">
    <location>
        <position position="315"/>
    </location>
    <ligand>
        <name>Zn(2+)</name>
        <dbReference type="ChEBI" id="CHEBI:29105"/>
    </ligand>
</feature>
<dbReference type="Gene3D" id="1.50.10.20">
    <property type="match status" value="1"/>
</dbReference>
<feature type="binding site" evidence="1">
    <location>
        <position position="364"/>
    </location>
    <ligand>
        <name>Zn(2+)</name>
        <dbReference type="ChEBI" id="CHEBI:29105"/>
    </ligand>
</feature>
<dbReference type="InterPro" id="IPR033889">
    <property type="entry name" value="LanC"/>
</dbReference>
<dbReference type="EMBL" id="VFOZ01000002">
    <property type="protein sequence ID" value="TQL90256.1"/>
    <property type="molecule type" value="Genomic_DNA"/>
</dbReference>
<evidence type="ECO:0000256" key="2">
    <source>
        <dbReference type="SAM" id="MobiDB-lite"/>
    </source>
</evidence>
<evidence type="ECO:0000313" key="3">
    <source>
        <dbReference type="EMBL" id="TQL90256.1"/>
    </source>
</evidence>
<sequence>MTADERGTGTVGSEPVRADASGGETSGTAVRAEAESIVGEVARRIADPQAVMRITGTAVDRSPGGRESLIWHPSALNEGCPGVALLHAELGDRRSTHAYLSVAAKEAMSGGGGLFAGLPAVVFATRAAASRPGDYASLMDRALPAVRAAVRDLTRDETGRIAAGRPGTAFAVYDIVQGLAGLGRLLLAGGEGDGAAADAVDCLIALTQDVEVGGVRVPGWWVTHAPIRDTSAGDGHFNLGLAHGIAGPLALLAIAHREGLRLPGQEEAIERIVTWLLDRLSGGSWPTVVTLRELVDVPDRRHHEHQVAPDRPSWCYGSPGIARAIQLAGIALDNSAWRRAAVSVLRATLARPWDTWGVVDAGLCHGWAGMLHMTRLIAADDGAEDLDGAVDGLARRVAGCFDPEAPFGFRYAAGAGADVAPDRAGFLEGAAGIALALHAYARGGPPATTWDSALLLA</sequence>
<reference evidence="3 4" key="1">
    <citation type="submission" date="2019-06" db="EMBL/GenBank/DDBJ databases">
        <title>Sequencing the genomes of 1000 actinobacteria strains.</title>
        <authorList>
            <person name="Klenk H.-P."/>
        </authorList>
    </citation>
    <scope>NUCLEOTIDE SEQUENCE [LARGE SCALE GENOMIC DNA]</scope>
    <source>
        <strain evidence="3 4">DSM 102200</strain>
    </source>
</reference>
<feature type="region of interest" description="Disordered" evidence="2">
    <location>
        <begin position="1"/>
        <end position="31"/>
    </location>
</feature>
<protein>
    <submittedName>
        <fullName evidence="3">Lanthionine synthetase-like protein</fullName>
    </submittedName>
</protein>
<feature type="binding site" evidence="1">
    <location>
        <position position="365"/>
    </location>
    <ligand>
        <name>Zn(2+)</name>
        <dbReference type="ChEBI" id="CHEBI:29105"/>
    </ligand>
</feature>
<gene>
    <name evidence="3" type="ORF">FB559_7553</name>
</gene>
<dbReference type="SUPFAM" id="SSF158745">
    <property type="entry name" value="LanC-like"/>
    <property type="match status" value="1"/>
</dbReference>
<name>A0A543BZQ6_9ACTN</name>
<dbReference type="PRINTS" id="PR01950">
    <property type="entry name" value="LANCSUPER"/>
</dbReference>
<dbReference type="InterPro" id="IPR007822">
    <property type="entry name" value="LANC-like"/>
</dbReference>
<dbReference type="Pfam" id="PF05147">
    <property type="entry name" value="LANC_like"/>
    <property type="match status" value="1"/>
</dbReference>
<dbReference type="AlphaFoldDB" id="A0A543BZQ6"/>
<keyword evidence="1" id="KW-0479">Metal-binding</keyword>